<proteinExistence type="predicted"/>
<keyword evidence="2" id="KW-1185">Reference proteome</keyword>
<comment type="caution">
    <text evidence="1">The sequence shown here is derived from an EMBL/GenBank/DDBJ whole genome shotgun (WGS) entry which is preliminary data.</text>
</comment>
<dbReference type="Proteomes" id="UP000555448">
    <property type="component" value="Unassembled WGS sequence"/>
</dbReference>
<dbReference type="SUPFAM" id="SSF141371">
    <property type="entry name" value="PilZ domain-like"/>
    <property type="match status" value="1"/>
</dbReference>
<dbReference type="EMBL" id="JACHLR010000005">
    <property type="protein sequence ID" value="MBB4858241.1"/>
    <property type="molecule type" value="Genomic_DNA"/>
</dbReference>
<gene>
    <name evidence="1" type="ORF">HNO88_001560</name>
</gene>
<accession>A0A7W7K969</accession>
<evidence type="ECO:0000313" key="2">
    <source>
        <dbReference type="Proteomes" id="UP000555448"/>
    </source>
</evidence>
<name>A0A7W7K969_9SPHN</name>
<evidence type="ECO:0000313" key="1">
    <source>
        <dbReference type="EMBL" id="MBB4858241.1"/>
    </source>
</evidence>
<dbReference type="AlphaFoldDB" id="A0A7W7K969"/>
<evidence type="ECO:0008006" key="3">
    <source>
        <dbReference type="Google" id="ProtNLM"/>
    </source>
</evidence>
<sequence length="90" mass="9938">MIDLSLNGARIQTSTPARLGDEAVLIWGSFETFGQVVWATDTHCGLALFEPITDALLLETRQLDQVARLPEDRDLTRQSAQAWAQGKAKL</sequence>
<reference evidence="1 2" key="1">
    <citation type="submission" date="2020-08" db="EMBL/GenBank/DDBJ databases">
        <title>Functional genomics of gut bacteria from endangered species of beetles.</title>
        <authorList>
            <person name="Carlos-Shanley C."/>
        </authorList>
    </citation>
    <scope>NUCLEOTIDE SEQUENCE [LARGE SCALE GENOMIC DNA]</scope>
    <source>
        <strain evidence="1 2">S00245</strain>
    </source>
</reference>
<protein>
    <recommendedName>
        <fullName evidence="3">PilZ domain-containing protein</fullName>
    </recommendedName>
</protein>
<organism evidence="1 2">
    <name type="scientific">Novosphingobium chloroacetimidivorans</name>
    <dbReference type="NCBI Taxonomy" id="1428314"/>
    <lineage>
        <taxon>Bacteria</taxon>
        <taxon>Pseudomonadati</taxon>
        <taxon>Pseudomonadota</taxon>
        <taxon>Alphaproteobacteria</taxon>
        <taxon>Sphingomonadales</taxon>
        <taxon>Sphingomonadaceae</taxon>
        <taxon>Novosphingobium</taxon>
    </lineage>
</organism>